<protein>
    <submittedName>
        <fullName evidence="3">Glycosyltransferase</fullName>
    </submittedName>
</protein>
<evidence type="ECO:0000313" key="3">
    <source>
        <dbReference type="EMBL" id="RXR17742.1"/>
    </source>
</evidence>
<dbReference type="OrthoDB" id="823685at2"/>
<dbReference type="CDD" id="cd03811">
    <property type="entry name" value="GT4_GT28_WabH-like"/>
    <property type="match status" value="1"/>
</dbReference>
<name>A0A4Q1K0S4_9FLAO</name>
<dbReference type="EMBL" id="SBKO01000004">
    <property type="protein sequence ID" value="RXR17742.1"/>
    <property type="molecule type" value="Genomic_DNA"/>
</dbReference>
<feature type="domain" description="Glycosyltransferase subfamily 4-like N-terminal" evidence="2">
    <location>
        <begin position="13"/>
        <end position="159"/>
    </location>
</feature>
<keyword evidence="4" id="KW-1185">Reference proteome</keyword>
<feature type="domain" description="Glycosyl transferase family 1" evidence="1">
    <location>
        <begin position="172"/>
        <end position="330"/>
    </location>
</feature>
<accession>A0A4Q1K0S4</accession>
<dbReference type="SUPFAM" id="SSF53756">
    <property type="entry name" value="UDP-Glycosyltransferase/glycogen phosphorylase"/>
    <property type="match status" value="1"/>
</dbReference>
<organism evidence="3 4">
    <name type="scientific">Flavobacterium amnicola</name>
    <dbReference type="NCBI Taxonomy" id="2506422"/>
    <lineage>
        <taxon>Bacteria</taxon>
        <taxon>Pseudomonadati</taxon>
        <taxon>Bacteroidota</taxon>
        <taxon>Flavobacteriia</taxon>
        <taxon>Flavobacteriales</taxon>
        <taxon>Flavobacteriaceae</taxon>
        <taxon>Flavobacterium</taxon>
    </lineage>
</organism>
<dbReference type="Proteomes" id="UP000290283">
    <property type="component" value="Unassembled WGS sequence"/>
</dbReference>
<dbReference type="InterPro" id="IPR001296">
    <property type="entry name" value="Glyco_trans_1"/>
</dbReference>
<evidence type="ECO:0000259" key="1">
    <source>
        <dbReference type="Pfam" id="PF00534"/>
    </source>
</evidence>
<evidence type="ECO:0000313" key="4">
    <source>
        <dbReference type="Proteomes" id="UP000290283"/>
    </source>
</evidence>
<dbReference type="AlphaFoldDB" id="A0A4Q1K0S4"/>
<comment type="caution">
    <text evidence="3">The sequence shown here is derived from an EMBL/GenBank/DDBJ whole genome shotgun (WGS) entry which is preliminary data.</text>
</comment>
<evidence type="ECO:0000259" key="2">
    <source>
        <dbReference type="Pfam" id="PF13439"/>
    </source>
</evidence>
<reference evidence="4" key="1">
    <citation type="submission" date="2019-01" db="EMBL/GenBank/DDBJ databases">
        <title>Cytophagaceae bacterium strain CAR-16.</title>
        <authorList>
            <person name="Chen W.-M."/>
        </authorList>
    </citation>
    <scope>NUCLEOTIDE SEQUENCE [LARGE SCALE GENOMIC DNA]</scope>
    <source>
        <strain evidence="4">LLJ-11</strain>
    </source>
</reference>
<dbReference type="InterPro" id="IPR028098">
    <property type="entry name" value="Glyco_trans_4-like_N"/>
</dbReference>
<dbReference type="GO" id="GO:0016757">
    <property type="term" value="F:glycosyltransferase activity"/>
    <property type="evidence" value="ECO:0007669"/>
    <property type="project" value="InterPro"/>
</dbReference>
<proteinExistence type="predicted"/>
<dbReference type="Gene3D" id="3.40.50.2000">
    <property type="entry name" value="Glycogen Phosphorylase B"/>
    <property type="match status" value="2"/>
</dbReference>
<dbReference type="RefSeq" id="WP_129436170.1">
    <property type="nucleotide sequence ID" value="NZ_SBKO01000004.1"/>
</dbReference>
<gene>
    <name evidence="3" type="ORF">EQG63_09675</name>
</gene>
<sequence>MRVLQIIDSLNAGGAEKMSVNYANALADVVDFSGIIVTRKEGILKQQLKTNVYYSFINRKTFFDTKALKKIITQIRKNKIDVIHAHGTSFFLAFLVKLFCWNVKVIFHEHNGNRSNQSYYKNIPLLFCNLFFHRILVVNQQIESWFKKVGFKKVNYFPNFASFETDNAKNTLLNGVENKRIICLANLRDPKNHEILVRAFHELNLKNEDWTLHFVGKNYHDDYSEKISKLIKELDIIDSVFLYDAKSDIEFILTQSTIGVLCSTYEGFPVTLLEYGLAKLPVISSNVGYCPKIIIDNETGLLFNSNDLNGLTNCLSLMINDFEKRTNYAKKLNYLVHTKYGKVAIINQLLDCYNK</sequence>
<dbReference type="PANTHER" id="PTHR12526:SF630">
    <property type="entry name" value="GLYCOSYLTRANSFERASE"/>
    <property type="match status" value="1"/>
</dbReference>
<dbReference type="Pfam" id="PF00534">
    <property type="entry name" value="Glycos_transf_1"/>
    <property type="match status" value="1"/>
</dbReference>
<keyword evidence="3" id="KW-0808">Transferase</keyword>
<dbReference type="Pfam" id="PF13439">
    <property type="entry name" value="Glyco_transf_4"/>
    <property type="match status" value="1"/>
</dbReference>
<dbReference type="PANTHER" id="PTHR12526">
    <property type="entry name" value="GLYCOSYLTRANSFERASE"/>
    <property type="match status" value="1"/>
</dbReference>